<dbReference type="EMBL" id="MCZJ01000003">
    <property type="protein sequence ID" value="PMM62192.1"/>
    <property type="molecule type" value="Genomic_DNA"/>
</dbReference>
<comment type="caution">
    <text evidence="1">The sequence shown here is derived from an EMBL/GenBank/DDBJ whole genome shotgun (WGS) entry which is preliminary data.</text>
</comment>
<dbReference type="Proteomes" id="UP000235554">
    <property type="component" value="Unassembled WGS sequence"/>
</dbReference>
<evidence type="ECO:0000313" key="2">
    <source>
        <dbReference type="Proteomes" id="UP000235554"/>
    </source>
</evidence>
<dbReference type="RefSeq" id="WP_102554649.1">
    <property type="nucleotide sequence ID" value="NZ_MCZJ01000003.1"/>
</dbReference>
<proteinExistence type="predicted"/>
<accession>A0A855IWH3</accession>
<gene>
    <name evidence="1" type="ORF">BCT50_15810</name>
</gene>
<protein>
    <submittedName>
        <fullName evidence="1">Uncharacterized protein</fullName>
    </submittedName>
</protein>
<reference evidence="2" key="1">
    <citation type="submission" date="2016-07" db="EMBL/GenBank/DDBJ databases">
        <title>Nontailed viruses are major unrecognized killers of bacteria in the ocean.</title>
        <authorList>
            <person name="Kauffman K."/>
            <person name="Hussain F."/>
            <person name="Yang J."/>
            <person name="Arevalo P."/>
            <person name="Brown J."/>
            <person name="Cutler M."/>
            <person name="Kelly L."/>
            <person name="Polz M.F."/>
        </authorList>
    </citation>
    <scope>NUCLEOTIDE SEQUENCE [LARGE SCALE GENOMIC DNA]</scope>
    <source>
        <strain evidence="2">10N.261.48.A1</strain>
    </source>
</reference>
<dbReference type="AlphaFoldDB" id="A0A855IWH3"/>
<organism evidence="1 2">
    <name type="scientific">Vibrio lentus</name>
    <dbReference type="NCBI Taxonomy" id="136468"/>
    <lineage>
        <taxon>Bacteria</taxon>
        <taxon>Pseudomonadati</taxon>
        <taxon>Pseudomonadota</taxon>
        <taxon>Gammaproteobacteria</taxon>
        <taxon>Vibrionales</taxon>
        <taxon>Vibrionaceae</taxon>
        <taxon>Vibrio</taxon>
    </lineage>
</organism>
<evidence type="ECO:0000313" key="1">
    <source>
        <dbReference type="EMBL" id="PMM62192.1"/>
    </source>
</evidence>
<name>A0A855IWH3_9VIBR</name>
<sequence length="156" mass="17637">MNQKVNQAKQTTKKSETENEVVNYFSNIVKQGEADKLAPTAKGQVIYEIALHDEEKQLYFRIAGQTIKGGLHSKQWIPLTQLLELIEEQGDKAWKSNIYKPLFSGGSINNHSFCASIARELGLAQKSESSIYLHVVGEKYRDRKKELLALSKSRAK</sequence>